<reference evidence="2 3" key="1">
    <citation type="submission" date="2019-02" db="EMBL/GenBank/DDBJ databases">
        <title>Deep-cultivation of Planctomycetes and their phenomic and genomic characterization uncovers novel biology.</title>
        <authorList>
            <person name="Wiegand S."/>
            <person name="Jogler M."/>
            <person name="Boedeker C."/>
            <person name="Pinto D."/>
            <person name="Vollmers J."/>
            <person name="Rivas-Marin E."/>
            <person name="Kohn T."/>
            <person name="Peeters S.H."/>
            <person name="Heuer A."/>
            <person name="Rast P."/>
            <person name="Oberbeckmann S."/>
            <person name="Bunk B."/>
            <person name="Jeske O."/>
            <person name="Meyerdierks A."/>
            <person name="Storesund J.E."/>
            <person name="Kallscheuer N."/>
            <person name="Luecker S."/>
            <person name="Lage O.M."/>
            <person name="Pohl T."/>
            <person name="Merkel B.J."/>
            <person name="Hornburger P."/>
            <person name="Mueller R.-W."/>
            <person name="Bruemmer F."/>
            <person name="Labrenz M."/>
            <person name="Spormann A.M."/>
            <person name="Op Den Camp H."/>
            <person name="Overmann J."/>
            <person name="Amann R."/>
            <person name="Jetten M.S.M."/>
            <person name="Mascher T."/>
            <person name="Medema M.H."/>
            <person name="Devos D.P."/>
            <person name="Kaster A.-K."/>
            <person name="Ovreas L."/>
            <person name="Rohde M."/>
            <person name="Galperin M.Y."/>
            <person name="Jogler C."/>
        </authorList>
    </citation>
    <scope>NUCLEOTIDE SEQUENCE [LARGE SCALE GENOMIC DNA]</scope>
    <source>
        <strain evidence="2 3">Pla52n</strain>
    </source>
</reference>
<dbReference type="AlphaFoldDB" id="A0A5C6B0R2"/>
<evidence type="ECO:0000256" key="1">
    <source>
        <dbReference type="SAM" id="MobiDB-lite"/>
    </source>
</evidence>
<keyword evidence="3" id="KW-1185">Reference proteome</keyword>
<dbReference type="EMBL" id="SJPN01000003">
    <property type="protein sequence ID" value="TWU04886.1"/>
    <property type="molecule type" value="Genomic_DNA"/>
</dbReference>
<evidence type="ECO:0000313" key="2">
    <source>
        <dbReference type="EMBL" id="TWU04886.1"/>
    </source>
</evidence>
<sequence length="107" mass="12070">MNSPALAPFPTFDPQPKAQETLPNALHRTVKRRFPLRRWLRVKRKPYTTGCAYQPPRDSLYLSFQKITRFLVCRAAATMSTFPSPLRSPTLMSSTATVPCESGSSCH</sequence>
<name>A0A5C6B0R2_9BACT</name>
<dbReference type="Proteomes" id="UP000320176">
    <property type="component" value="Unassembled WGS sequence"/>
</dbReference>
<gene>
    <name evidence="2" type="ORF">Pla52n_29310</name>
</gene>
<organism evidence="2 3">
    <name type="scientific">Stieleria varia</name>
    <dbReference type="NCBI Taxonomy" id="2528005"/>
    <lineage>
        <taxon>Bacteria</taxon>
        <taxon>Pseudomonadati</taxon>
        <taxon>Planctomycetota</taxon>
        <taxon>Planctomycetia</taxon>
        <taxon>Pirellulales</taxon>
        <taxon>Pirellulaceae</taxon>
        <taxon>Stieleria</taxon>
    </lineage>
</organism>
<feature type="region of interest" description="Disordered" evidence="1">
    <location>
        <begin position="88"/>
        <end position="107"/>
    </location>
</feature>
<feature type="compositionally biased region" description="Polar residues" evidence="1">
    <location>
        <begin position="90"/>
        <end position="107"/>
    </location>
</feature>
<evidence type="ECO:0000313" key="3">
    <source>
        <dbReference type="Proteomes" id="UP000320176"/>
    </source>
</evidence>
<proteinExistence type="predicted"/>
<protein>
    <submittedName>
        <fullName evidence="2">Uncharacterized protein</fullName>
    </submittedName>
</protein>
<feature type="region of interest" description="Disordered" evidence="1">
    <location>
        <begin position="1"/>
        <end position="20"/>
    </location>
</feature>
<accession>A0A5C6B0R2</accession>
<comment type="caution">
    <text evidence="2">The sequence shown here is derived from an EMBL/GenBank/DDBJ whole genome shotgun (WGS) entry which is preliminary data.</text>
</comment>